<feature type="chain" id="PRO_5041204549" evidence="1">
    <location>
        <begin position="18"/>
        <end position="66"/>
    </location>
</feature>
<organism evidence="2 3">
    <name type="scientific">Zophobas morio</name>
    <dbReference type="NCBI Taxonomy" id="2755281"/>
    <lineage>
        <taxon>Eukaryota</taxon>
        <taxon>Metazoa</taxon>
        <taxon>Ecdysozoa</taxon>
        <taxon>Arthropoda</taxon>
        <taxon>Hexapoda</taxon>
        <taxon>Insecta</taxon>
        <taxon>Pterygota</taxon>
        <taxon>Neoptera</taxon>
        <taxon>Endopterygota</taxon>
        <taxon>Coleoptera</taxon>
        <taxon>Polyphaga</taxon>
        <taxon>Cucujiformia</taxon>
        <taxon>Tenebrionidae</taxon>
        <taxon>Zophobas</taxon>
    </lineage>
</organism>
<keyword evidence="3" id="KW-1185">Reference proteome</keyword>
<protein>
    <submittedName>
        <fullName evidence="2">Uncharacterized protein</fullName>
    </submittedName>
</protein>
<accession>A0AA38IPK4</accession>
<keyword evidence="1" id="KW-0732">Signal</keyword>
<evidence type="ECO:0000313" key="3">
    <source>
        <dbReference type="Proteomes" id="UP001168821"/>
    </source>
</evidence>
<proteinExistence type="predicted"/>
<sequence length="66" mass="7444">MRAALLIFVLVLTTVYGFYLQPNMPGQAGAYQSNEQLFKALSDYFYSLSTGAYFSAPFLQKFVESK</sequence>
<evidence type="ECO:0000313" key="2">
    <source>
        <dbReference type="EMBL" id="KAJ3660795.1"/>
    </source>
</evidence>
<dbReference type="Proteomes" id="UP001168821">
    <property type="component" value="Unassembled WGS sequence"/>
</dbReference>
<reference evidence="2" key="1">
    <citation type="journal article" date="2023" name="G3 (Bethesda)">
        <title>Whole genome assemblies of Zophobas morio and Tenebrio molitor.</title>
        <authorList>
            <person name="Kaur S."/>
            <person name="Stinson S.A."/>
            <person name="diCenzo G.C."/>
        </authorList>
    </citation>
    <scope>NUCLEOTIDE SEQUENCE</scope>
    <source>
        <strain evidence="2">QUZm001</strain>
    </source>
</reference>
<dbReference type="EMBL" id="JALNTZ010000002">
    <property type="protein sequence ID" value="KAJ3660795.1"/>
    <property type="molecule type" value="Genomic_DNA"/>
</dbReference>
<evidence type="ECO:0000256" key="1">
    <source>
        <dbReference type="SAM" id="SignalP"/>
    </source>
</evidence>
<gene>
    <name evidence="2" type="ORF">Zmor_005226</name>
</gene>
<dbReference type="AlphaFoldDB" id="A0AA38IPK4"/>
<comment type="caution">
    <text evidence="2">The sequence shown here is derived from an EMBL/GenBank/DDBJ whole genome shotgun (WGS) entry which is preliminary data.</text>
</comment>
<feature type="signal peptide" evidence="1">
    <location>
        <begin position="1"/>
        <end position="17"/>
    </location>
</feature>
<name>A0AA38IPK4_9CUCU</name>